<keyword evidence="9" id="KW-0411">Iron-sulfur</keyword>
<evidence type="ECO:0000256" key="6">
    <source>
        <dbReference type="ARBA" id="ARBA00022729"/>
    </source>
</evidence>
<dbReference type="Gene3D" id="2.40.40.20">
    <property type="match status" value="1"/>
</dbReference>
<dbReference type="AlphaFoldDB" id="A0A5K7ZNA7"/>
<reference evidence="11 12" key="1">
    <citation type="submission" date="2019-11" db="EMBL/GenBank/DDBJ databases">
        <title>Comparative genomics of hydrocarbon-degrading Desulfosarcina strains.</title>
        <authorList>
            <person name="Watanabe M."/>
            <person name="Kojima H."/>
            <person name="Fukui M."/>
        </authorList>
    </citation>
    <scope>NUCLEOTIDE SEQUENCE [LARGE SCALE GENOMIC DNA]</scope>
    <source>
        <strain evidence="11 12">28bB2T</strain>
    </source>
</reference>
<evidence type="ECO:0000256" key="8">
    <source>
        <dbReference type="ARBA" id="ARBA00023004"/>
    </source>
</evidence>
<keyword evidence="7" id="KW-0560">Oxidoreductase</keyword>
<accession>A0A5K7ZNA7</accession>
<dbReference type="KEGG" id="dov:DSCO28_16650"/>
<evidence type="ECO:0000256" key="5">
    <source>
        <dbReference type="ARBA" id="ARBA00022723"/>
    </source>
</evidence>
<evidence type="ECO:0000256" key="4">
    <source>
        <dbReference type="ARBA" id="ARBA00022505"/>
    </source>
</evidence>
<dbReference type="GO" id="GO:0046872">
    <property type="term" value="F:metal ion binding"/>
    <property type="evidence" value="ECO:0007669"/>
    <property type="project" value="UniProtKB-KW"/>
</dbReference>
<dbReference type="PROSITE" id="PS51669">
    <property type="entry name" value="4FE4S_MOW_BIS_MGD"/>
    <property type="match status" value="1"/>
</dbReference>
<evidence type="ECO:0000256" key="2">
    <source>
        <dbReference type="ARBA" id="ARBA00010312"/>
    </source>
</evidence>
<evidence type="ECO:0000313" key="11">
    <source>
        <dbReference type="EMBL" id="BBO81099.1"/>
    </source>
</evidence>
<dbReference type="PANTHER" id="PTHR43742:SF9">
    <property type="entry name" value="TETRATHIONATE REDUCTASE SUBUNIT A"/>
    <property type="match status" value="1"/>
</dbReference>
<dbReference type="InterPro" id="IPR006657">
    <property type="entry name" value="MoPterin_dinucl-bd_dom"/>
</dbReference>
<dbReference type="EMBL" id="AP021876">
    <property type="protein sequence ID" value="BBO81099.1"/>
    <property type="molecule type" value="Genomic_DNA"/>
</dbReference>
<comment type="cofactor">
    <cofactor evidence="1">
        <name>Mo-bis(molybdopterin guanine dinucleotide)</name>
        <dbReference type="ChEBI" id="CHEBI:60539"/>
    </cofactor>
</comment>
<dbReference type="GO" id="GO:0043546">
    <property type="term" value="F:molybdopterin cofactor binding"/>
    <property type="evidence" value="ECO:0007669"/>
    <property type="project" value="InterPro"/>
</dbReference>
<gene>
    <name evidence="11" type="ORF">DSCO28_16650</name>
</gene>
<evidence type="ECO:0000256" key="7">
    <source>
        <dbReference type="ARBA" id="ARBA00023002"/>
    </source>
</evidence>
<keyword evidence="8" id="KW-0408">Iron</keyword>
<dbReference type="InterPro" id="IPR006963">
    <property type="entry name" value="Mopterin_OxRdtase_4Fe-4S_dom"/>
</dbReference>
<proteinExistence type="inferred from homology"/>
<organism evidence="11 12">
    <name type="scientific">Desulfosarcina ovata subsp. sediminis</name>
    <dbReference type="NCBI Taxonomy" id="885957"/>
    <lineage>
        <taxon>Bacteria</taxon>
        <taxon>Pseudomonadati</taxon>
        <taxon>Thermodesulfobacteriota</taxon>
        <taxon>Desulfobacteria</taxon>
        <taxon>Desulfobacterales</taxon>
        <taxon>Desulfosarcinaceae</taxon>
        <taxon>Desulfosarcina</taxon>
    </lineage>
</organism>
<dbReference type="InterPro" id="IPR006656">
    <property type="entry name" value="Mopterin_OxRdtase"/>
</dbReference>
<dbReference type="InterPro" id="IPR006655">
    <property type="entry name" value="Mopterin_OxRdtase_prok_CS"/>
</dbReference>
<keyword evidence="5" id="KW-0479">Metal-binding</keyword>
<keyword evidence="6" id="KW-0732">Signal</keyword>
<evidence type="ECO:0000256" key="9">
    <source>
        <dbReference type="ARBA" id="ARBA00023014"/>
    </source>
</evidence>
<protein>
    <submittedName>
        <fullName evidence="11">Formate dehydrogenase</fullName>
    </submittedName>
</protein>
<dbReference type="Pfam" id="PF04879">
    <property type="entry name" value="Molybdop_Fe4S4"/>
    <property type="match status" value="1"/>
</dbReference>
<keyword evidence="4" id="KW-0500">Molybdenum</keyword>
<dbReference type="Proteomes" id="UP000425960">
    <property type="component" value="Chromosome"/>
</dbReference>
<dbReference type="Gene3D" id="3.40.50.740">
    <property type="match status" value="1"/>
</dbReference>
<dbReference type="Gene3D" id="3.30.2070.10">
    <property type="entry name" value="Formate dehydrogenase/DMSO reductase"/>
    <property type="match status" value="1"/>
</dbReference>
<dbReference type="PROSITE" id="PS00490">
    <property type="entry name" value="MOLYBDOPTERIN_PROK_2"/>
    <property type="match status" value="1"/>
</dbReference>
<dbReference type="SUPFAM" id="SSF50692">
    <property type="entry name" value="ADC-like"/>
    <property type="match status" value="1"/>
</dbReference>
<dbReference type="SMART" id="SM00926">
    <property type="entry name" value="Molybdop_Fe4S4"/>
    <property type="match status" value="1"/>
</dbReference>
<dbReference type="Gene3D" id="2.20.25.90">
    <property type="entry name" value="ADC-like domains"/>
    <property type="match status" value="1"/>
</dbReference>
<dbReference type="GO" id="GO:0051539">
    <property type="term" value="F:4 iron, 4 sulfur cluster binding"/>
    <property type="evidence" value="ECO:0007669"/>
    <property type="project" value="UniProtKB-KW"/>
</dbReference>
<dbReference type="Gene3D" id="3.40.228.10">
    <property type="entry name" value="Dimethylsulfoxide Reductase, domain 2"/>
    <property type="match status" value="1"/>
</dbReference>
<evidence type="ECO:0000259" key="10">
    <source>
        <dbReference type="PROSITE" id="PS51669"/>
    </source>
</evidence>
<dbReference type="InterPro" id="IPR009010">
    <property type="entry name" value="Asp_de-COase-like_dom_sf"/>
</dbReference>
<keyword evidence="3" id="KW-0004">4Fe-4S</keyword>
<sequence>MNQTSTSEIINQIRGTKSVPGVCIICPWHCPTEVFVRDNKVVYVRGNENAPNATTRCVKGVSSIHLSRDPDRLLHPLKKDKNGNFKMITWDDAFSIIAEKLLDIKEKYGPEAVGYLWHLDSNEMFSQQLFTQLYGTPNWSGHGAACDQSRRLAGLMTYGHPLPTKDYENSRLILLWGEDPLGPNQSLHENRELVEALKKGAKLVVVDPYRSRTAEKAHEWLPINPGTDGALALAMTHRIIETGAYDADFCENYIYGFEVYAEHIQSNGYTPQWAESITGIDAKRIIAIADEFARTKPAVADGLKGIVNYTNGFQSLRAIFSLNAITGNMDGPGCIILKEAGPLAPPLMIPEEDVAVPQRPIISAEMGYPLAPDIPSQLFPKAVLEEDPYPLKALFFHIVNPAMADPNTALFKKMMAALELSVTIDVYLSETAQLSDIVLPEASMFERAEVRESLWSGPQVIMAQPAIPCLGSSKPLYDIMRGLGEKMGYGKYFQWESWEDWAKVATAYLPISFEELKENGVWHGELRYHKYLEDGFMTSTGRVEVYSETLSEFGYDPMPAYDDTNRVKPDADYPFQLINGKSQYHCGTHTQNNPYLMAIESENWAELNPLDAQKLGIADGDTIELASPIDKVKIAVRLKEGLKPGIVRVVHGHGFGRTMGSVARGKGTHVNPIFDSVVNDISGGIGYNECKVSVRKA</sequence>
<comment type="similarity">
    <text evidence="2">Belongs to the prokaryotic molybdopterin-containing oxidoreductase family.</text>
</comment>
<dbReference type="Pfam" id="PF01568">
    <property type="entry name" value="Molydop_binding"/>
    <property type="match status" value="1"/>
</dbReference>
<dbReference type="RefSeq" id="WP_155321894.1">
    <property type="nucleotide sequence ID" value="NZ_AP021876.1"/>
</dbReference>
<evidence type="ECO:0000256" key="1">
    <source>
        <dbReference type="ARBA" id="ARBA00001942"/>
    </source>
</evidence>
<evidence type="ECO:0000256" key="3">
    <source>
        <dbReference type="ARBA" id="ARBA00022485"/>
    </source>
</evidence>
<dbReference type="InterPro" id="IPR050612">
    <property type="entry name" value="Prok_Mopterin_Oxidored"/>
</dbReference>
<dbReference type="PANTHER" id="PTHR43742">
    <property type="entry name" value="TRIMETHYLAMINE-N-OXIDE REDUCTASE"/>
    <property type="match status" value="1"/>
</dbReference>
<feature type="domain" description="4Fe-4S Mo/W bis-MGD-type" evidence="10">
    <location>
        <begin position="16"/>
        <end position="71"/>
    </location>
</feature>
<dbReference type="Pfam" id="PF00384">
    <property type="entry name" value="Molybdopterin"/>
    <property type="match status" value="1"/>
</dbReference>
<dbReference type="GO" id="GO:0016491">
    <property type="term" value="F:oxidoreductase activity"/>
    <property type="evidence" value="ECO:0007669"/>
    <property type="project" value="UniProtKB-KW"/>
</dbReference>
<dbReference type="SUPFAM" id="SSF53706">
    <property type="entry name" value="Formate dehydrogenase/DMSO reductase, domains 1-3"/>
    <property type="match status" value="1"/>
</dbReference>
<evidence type="ECO:0000313" key="12">
    <source>
        <dbReference type="Proteomes" id="UP000425960"/>
    </source>
</evidence>
<name>A0A5K7ZNA7_9BACT</name>